<sequence length="130" mass="14611">MWLEKGWEEFMQDNEIRLGDVVVFDHMGNMVFDVMLFDPSACEKHCSSSTKNVTTATNKMMTVKKGDPLRKLKLTRPPLLILSNKLLVPILTGVCVFHSNLQNLMAYVTMEGRPSSGTARETIQAMFISG</sequence>
<evidence type="ECO:0000256" key="4">
    <source>
        <dbReference type="ARBA" id="ARBA00023163"/>
    </source>
</evidence>
<dbReference type="Gene3D" id="2.40.330.10">
    <property type="entry name" value="DNA-binding pseudobarrel domain"/>
    <property type="match status" value="1"/>
</dbReference>
<keyword evidence="5" id="KW-0539">Nucleus</keyword>
<evidence type="ECO:0000256" key="5">
    <source>
        <dbReference type="ARBA" id="ARBA00023242"/>
    </source>
</evidence>
<evidence type="ECO:0000259" key="6">
    <source>
        <dbReference type="PROSITE" id="PS50863"/>
    </source>
</evidence>
<dbReference type="Proteomes" id="UP001420932">
    <property type="component" value="Unassembled WGS sequence"/>
</dbReference>
<keyword evidence="4" id="KW-0804">Transcription</keyword>
<accession>A0AAP0L8J5</accession>
<name>A0AAP0L8J5_9MAGN</name>
<keyword evidence="8" id="KW-1185">Reference proteome</keyword>
<comment type="caution">
    <text evidence="7">The sequence shown here is derived from an EMBL/GenBank/DDBJ whole genome shotgun (WGS) entry which is preliminary data.</text>
</comment>
<dbReference type="InterPro" id="IPR050655">
    <property type="entry name" value="Plant_B3_domain"/>
</dbReference>
<dbReference type="CDD" id="cd10017">
    <property type="entry name" value="B3_DNA"/>
    <property type="match status" value="1"/>
</dbReference>
<evidence type="ECO:0000256" key="3">
    <source>
        <dbReference type="ARBA" id="ARBA00023125"/>
    </source>
</evidence>
<dbReference type="AlphaFoldDB" id="A0AAP0L8J5"/>
<dbReference type="InterPro" id="IPR015300">
    <property type="entry name" value="DNA-bd_pseudobarrel_sf"/>
</dbReference>
<dbReference type="PANTHER" id="PTHR31920">
    <property type="entry name" value="B3 DOMAIN-CONTAINING"/>
    <property type="match status" value="1"/>
</dbReference>
<dbReference type="PROSITE" id="PS50863">
    <property type="entry name" value="B3"/>
    <property type="match status" value="1"/>
</dbReference>
<dbReference type="GO" id="GO:0005634">
    <property type="term" value="C:nucleus"/>
    <property type="evidence" value="ECO:0007669"/>
    <property type="project" value="UniProtKB-SubCell"/>
</dbReference>
<dbReference type="PANTHER" id="PTHR31920:SF149">
    <property type="entry name" value="B3 DOMAIN-CONTAINING PROTEIN OS01G0723500-LIKE ISOFORM X1"/>
    <property type="match status" value="1"/>
</dbReference>
<protein>
    <recommendedName>
        <fullName evidence="6">TF-B3 domain-containing protein</fullName>
    </recommendedName>
</protein>
<comment type="subcellular location">
    <subcellularLocation>
        <location evidence="1">Nucleus</location>
    </subcellularLocation>
</comment>
<evidence type="ECO:0000313" key="7">
    <source>
        <dbReference type="EMBL" id="KAK9164339.1"/>
    </source>
</evidence>
<feature type="domain" description="TF-B3" evidence="6">
    <location>
        <begin position="1"/>
        <end position="40"/>
    </location>
</feature>
<organism evidence="7 8">
    <name type="scientific">Stephania yunnanensis</name>
    <dbReference type="NCBI Taxonomy" id="152371"/>
    <lineage>
        <taxon>Eukaryota</taxon>
        <taxon>Viridiplantae</taxon>
        <taxon>Streptophyta</taxon>
        <taxon>Embryophyta</taxon>
        <taxon>Tracheophyta</taxon>
        <taxon>Spermatophyta</taxon>
        <taxon>Magnoliopsida</taxon>
        <taxon>Ranunculales</taxon>
        <taxon>Menispermaceae</taxon>
        <taxon>Menispermoideae</taxon>
        <taxon>Cissampelideae</taxon>
        <taxon>Stephania</taxon>
    </lineage>
</organism>
<keyword evidence="3" id="KW-0238">DNA-binding</keyword>
<evidence type="ECO:0000256" key="1">
    <source>
        <dbReference type="ARBA" id="ARBA00004123"/>
    </source>
</evidence>
<dbReference type="InterPro" id="IPR003340">
    <property type="entry name" value="B3_DNA-bd"/>
</dbReference>
<dbReference type="EMBL" id="JBBNAF010000002">
    <property type="protein sequence ID" value="KAK9164339.1"/>
    <property type="molecule type" value="Genomic_DNA"/>
</dbReference>
<keyword evidence="2" id="KW-0805">Transcription regulation</keyword>
<gene>
    <name evidence="7" type="ORF">Syun_005241</name>
</gene>
<dbReference type="GO" id="GO:0003677">
    <property type="term" value="F:DNA binding"/>
    <property type="evidence" value="ECO:0007669"/>
    <property type="project" value="UniProtKB-KW"/>
</dbReference>
<proteinExistence type="predicted"/>
<reference evidence="7 8" key="1">
    <citation type="submission" date="2024-01" db="EMBL/GenBank/DDBJ databases">
        <title>Genome assemblies of Stephania.</title>
        <authorList>
            <person name="Yang L."/>
        </authorList>
    </citation>
    <scope>NUCLEOTIDE SEQUENCE [LARGE SCALE GENOMIC DNA]</scope>
    <source>
        <strain evidence="7">YNDBR</strain>
        <tissue evidence="7">Leaf</tissue>
    </source>
</reference>
<dbReference type="SUPFAM" id="SSF101936">
    <property type="entry name" value="DNA-binding pseudobarrel domain"/>
    <property type="match status" value="1"/>
</dbReference>
<evidence type="ECO:0000313" key="8">
    <source>
        <dbReference type="Proteomes" id="UP001420932"/>
    </source>
</evidence>
<evidence type="ECO:0000256" key="2">
    <source>
        <dbReference type="ARBA" id="ARBA00023015"/>
    </source>
</evidence>